<protein>
    <submittedName>
        <fullName evidence="2">Uncharacterized protein</fullName>
    </submittedName>
</protein>
<name>A0ABP8P9J7_9MICO</name>
<gene>
    <name evidence="2" type="ORF">GCM10023171_13130</name>
</gene>
<comment type="caution">
    <text evidence="2">The sequence shown here is derived from an EMBL/GenBank/DDBJ whole genome shotgun (WGS) entry which is preliminary data.</text>
</comment>
<evidence type="ECO:0000313" key="3">
    <source>
        <dbReference type="Proteomes" id="UP001500731"/>
    </source>
</evidence>
<dbReference type="Proteomes" id="UP001500731">
    <property type="component" value="Unassembled WGS sequence"/>
</dbReference>
<evidence type="ECO:0000313" key="2">
    <source>
        <dbReference type="EMBL" id="GAA4482700.1"/>
    </source>
</evidence>
<evidence type="ECO:0000256" key="1">
    <source>
        <dbReference type="SAM" id="MobiDB-lite"/>
    </source>
</evidence>
<dbReference type="EMBL" id="BAABGP010000008">
    <property type="protein sequence ID" value="GAA4482700.1"/>
    <property type="molecule type" value="Genomic_DNA"/>
</dbReference>
<keyword evidence="3" id="KW-1185">Reference proteome</keyword>
<sequence length="476" mass="49958">MTERSRGIAVAGAHRTVRTLTDGEGPFAGGLVTRGEGVAVCVDAALLAGWAGWRFAGSEHVAAPEDLALRADGQDALLPWCVRSVESYLGLRSDEDPLANGEAVTLAVSVLRGLVELEALDDADDAPAGQWWLTDEGRPVFVIGAGDPPRAVSARLIDVLETGIEDRALRRVLSRLRAALDEPRRLRAEIARWEQELLEVAAPRALRTVDGEGQAALIRVGESQDRTRGVRRRELRALGPNATGGAGSDDSRHPGLRSWPRAGAALWRTARERVVERMPRRVGQRAEPPTGRRRWVGPAVVAAGAAAAVCVLGVVWPTGGGPPTAGAADRRSTPSASPWPGASAGTPGRSPAPTTTSPAAIPPKTATPGIAPTLGPSRSQDPTAAATELIAGVRRCRQTPAPACDVLWDGGRDAAIQIRGDGAAPVLIEDYGDIAAVRNPAQEGAQMIVIIRRDGEWRIRDVYDVADPPSGGAAAL</sequence>
<reference evidence="3" key="1">
    <citation type="journal article" date="2019" name="Int. J. Syst. Evol. Microbiol.">
        <title>The Global Catalogue of Microorganisms (GCM) 10K type strain sequencing project: providing services to taxonomists for standard genome sequencing and annotation.</title>
        <authorList>
            <consortium name="The Broad Institute Genomics Platform"/>
            <consortium name="The Broad Institute Genome Sequencing Center for Infectious Disease"/>
            <person name="Wu L."/>
            <person name="Ma J."/>
        </authorList>
    </citation>
    <scope>NUCLEOTIDE SEQUENCE [LARGE SCALE GENOMIC DNA]</scope>
    <source>
        <strain evidence="3">JCM 17839</strain>
    </source>
</reference>
<feature type="region of interest" description="Disordered" evidence="1">
    <location>
        <begin position="322"/>
        <end position="381"/>
    </location>
</feature>
<organism evidence="2 3">
    <name type="scientific">Microbacterium panaciterrae</name>
    <dbReference type="NCBI Taxonomy" id="985759"/>
    <lineage>
        <taxon>Bacteria</taxon>
        <taxon>Bacillati</taxon>
        <taxon>Actinomycetota</taxon>
        <taxon>Actinomycetes</taxon>
        <taxon>Micrococcales</taxon>
        <taxon>Microbacteriaceae</taxon>
        <taxon>Microbacterium</taxon>
    </lineage>
</organism>
<accession>A0ABP8P9J7</accession>
<feature type="compositionally biased region" description="Low complexity" evidence="1">
    <location>
        <begin position="344"/>
        <end position="373"/>
    </location>
</feature>
<dbReference type="RefSeq" id="WP_345185456.1">
    <property type="nucleotide sequence ID" value="NZ_BAABGP010000008.1"/>
</dbReference>
<feature type="region of interest" description="Disordered" evidence="1">
    <location>
        <begin position="228"/>
        <end position="258"/>
    </location>
</feature>
<proteinExistence type="predicted"/>